<dbReference type="Proteomes" id="UP001215280">
    <property type="component" value="Unassembled WGS sequence"/>
</dbReference>
<name>A0AAD7JKU4_9AGAR</name>
<keyword evidence="1" id="KW-0732">Signal</keyword>
<proteinExistence type="predicted"/>
<reference evidence="2" key="1">
    <citation type="submission" date="2023-03" db="EMBL/GenBank/DDBJ databases">
        <title>Massive genome expansion in bonnet fungi (Mycena s.s.) driven by repeated elements and novel gene families across ecological guilds.</title>
        <authorList>
            <consortium name="Lawrence Berkeley National Laboratory"/>
            <person name="Harder C.B."/>
            <person name="Miyauchi S."/>
            <person name="Viragh M."/>
            <person name="Kuo A."/>
            <person name="Thoen E."/>
            <person name="Andreopoulos B."/>
            <person name="Lu D."/>
            <person name="Skrede I."/>
            <person name="Drula E."/>
            <person name="Henrissat B."/>
            <person name="Morin E."/>
            <person name="Kohler A."/>
            <person name="Barry K."/>
            <person name="LaButti K."/>
            <person name="Morin E."/>
            <person name="Salamov A."/>
            <person name="Lipzen A."/>
            <person name="Mereny Z."/>
            <person name="Hegedus B."/>
            <person name="Baldrian P."/>
            <person name="Stursova M."/>
            <person name="Weitz H."/>
            <person name="Taylor A."/>
            <person name="Grigoriev I.V."/>
            <person name="Nagy L.G."/>
            <person name="Martin F."/>
            <person name="Kauserud H."/>
        </authorList>
    </citation>
    <scope>NUCLEOTIDE SEQUENCE</scope>
    <source>
        <strain evidence="2">CBHHK188m</strain>
    </source>
</reference>
<dbReference type="AlphaFoldDB" id="A0AAD7JKU4"/>
<dbReference type="PANTHER" id="PTHR31836">
    <property type="match status" value="1"/>
</dbReference>
<dbReference type="EMBL" id="JARJLG010000031">
    <property type="protein sequence ID" value="KAJ7767002.1"/>
    <property type="molecule type" value="Genomic_DNA"/>
</dbReference>
<evidence type="ECO:0000313" key="3">
    <source>
        <dbReference type="Proteomes" id="UP001215280"/>
    </source>
</evidence>
<evidence type="ECO:0000313" key="2">
    <source>
        <dbReference type="EMBL" id="KAJ7767002.1"/>
    </source>
</evidence>
<evidence type="ECO:0000256" key="1">
    <source>
        <dbReference type="ARBA" id="ARBA00022729"/>
    </source>
</evidence>
<dbReference type="InterPro" id="IPR051477">
    <property type="entry name" value="Expansin_CellWall"/>
</dbReference>
<dbReference type="SUPFAM" id="SSF50685">
    <property type="entry name" value="Barwin-like endoglucanases"/>
    <property type="match status" value="1"/>
</dbReference>
<dbReference type="InterPro" id="IPR036908">
    <property type="entry name" value="RlpA-like_sf"/>
</dbReference>
<comment type="caution">
    <text evidence="2">The sequence shown here is derived from an EMBL/GenBank/DDBJ whole genome shotgun (WGS) entry which is preliminary data.</text>
</comment>
<dbReference type="CDD" id="cd22191">
    <property type="entry name" value="DPBB_RlpA_EXP_N-like"/>
    <property type="match status" value="1"/>
</dbReference>
<dbReference type="Gene3D" id="2.40.40.10">
    <property type="entry name" value="RlpA-like domain"/>
    <property type="match status" value="1"/>
</dbReference>
<dbReference type="PANTHER" id="PTHR31836:SF28">
    <property type="entry name" value="SRCR DOMAIN-CONTAINING PROTEIN-RELATED"/>
    <property type="match status" value="1"/>
</dbReference>
<accession>A0AAD7JKU4</accession>
<sequence length="104" mass="11095">MLIIQLRPGTYYYPDSGYGACGWPIENTDYSVALAPGDYDSGANCGRSITVDYSVLGTSVILTVADECAGCSGDSIDLVSGPMSALDPNYINDGRISVSWYYND</sequence>
<evidence type="ECO:0008006" key="4">
    <source>
        <dbReference type="Google" id="ProtNLM"/>
    </source>
</evidence>
<keyword evidence="3" id="KW-1185">Reference proteome</keyword>
<gene>
    <name evidence="2" type="ORF">DFH07DRAFT_737034</name>
</gene>
<protein>
    <recommendedName>
        <fullName evidence="4">RlpA-like protein double-psi beta-barrel domain-containing protein</fullName>
    </recommendedName>
</protein>
<organism evidence="2 3">
    <name type="scientific">Mycena maculata</name>
    <dbReference type="NCBI Taxonomy" id="230809"/>
    <lineage>
        <taxon>Eukaryota</taxon>
        <taxon>Fungi</taxon>
        <taxon>Dikarya</taxon>
        <taxon>Basidiomycota</taxon>
        <taxon>Agaricomycotina</taxon>
        <taxon>Agaricomycetes</taxon>
        <taxon>Agaricomycetidae</taxon>
        <taxon>Agaricales</taxon>
        <taxon>Marasmiineae</taxon>
        <taxon>Mycenaceae</taxon>
        <taxon>Mycena</taxon>
    </lineage>
</organism>